<comment type="caution">
    <text evidence="2">The sequence shown here is derived from an EMBL/GenBank/DDBJ whole genome shotgun (WGS) entry which is preliminary data.</text>
</comment>
<feature type="domain" description="B12-binding" evidence="1">
    <location>
        <begin position="2"/>
        <end position="137"/>
    </location>
</feature>
<dbReference type="RefSeq" id="WP_262844587.1">
    <property type="nucleotide sequence ID" value="NZ_JANZYP010000030.1"/>
</dbReference>
<reference evidence="3" key="1">
    <citation type="journal article" date="2019" name="Int. J. Syst. Evol. Microbiol.">
        <title>The Global Catalogue of Microorganisms (GCM) 10K type strain sequencing project: providing services to taxonomists for standard genome sequencing and annotation.</title>
        <authorList>
            <consortium name="The Broad Institute Genomics Platform"/>
            <consortium name="The Broad Institute Genome Sequencing Center for Infectious Disease"/>
            <person name="Wu L."/>
            <person name="Ma J."/>
        </authorList>
    </citation>
    <scope>NUCLEOTIDE SEQUENCE [LARGE SCALE GENOMIC DNA]</scope>
    <source>
        <strain evidence="3">CCUG 49560</strain>
    </source>
</reference>
<evidence type="ECO:0000313" key="2">
    <source>
        <dbReference type="EMBL" id="MFC4587084.1"/>
    </source>
</evidence>
<evidence type="ECO:0000313" key="3">
    <source>
        <dbReference type="Proteomes" id="UP001595891"/>
    </source>
</evidence>
<dbReference type="Gene3D" id="3.40.50.280">
    <property type="entry name" value="Cobalamin-binding domain"/>
    <property type="match status" value="1"/>
</dbReference>
<dbReference type="Proteomes" id="UP001595891">
    <property type="component" value="Unassembled WGS sequence"/>
</dbReference>
<keyword evidence="3" id="KW-1185">Reference proteome</keyword>
<accession>A0ABV9EG11</accession>
<proteinExistence type="predicted"/>
<sequence>MRLIVLLTGTSSDSHTWNLVYMQLLITELGHEVRNLGPCVPDEQMVRAAAGAPCDLIVMSTVNGHGLVDGERAVRRLRAEPALRDTPIVIGGKLGVAGTSRPEEVQSLLDAGFTAVFGDDEVDTALFGSYLDSVAARVSR</sequence>
<protein>
    <submittedName>
        <fullName evidence="2">Cobalamin B12-binding domain-containing protein</fullName>
    </submittedName>
</protein>
<dbReference type="InterPro" id="IPR006158">
    <property type="entry name" value="Cobalamin-bd"/>
</dbReference>
<dbReference type="SUPFAM" id="SSF52242">
    <property type="entry name" value="Cobalamin (vitamin B12)-binding domain"/>
    <property type="match status" value="1"/>
</dbReference>
<dbReference type="Pfam" id="PF02310">
    <property type="entry name" value="B12-binding"/>
    <property type="match status" value="1"/>
</dbReference>
<organism evidence="2 3">
    <name type="scientific">Sphaerisporangium corydalis</name>
    <dbReference type="NCBI Taxonomy" id="1441875"/>
    <lineage>
        <taxon>Bacteria</taxon>
        <taxon>Bacillati</taxon>
        <taxon>Actinomycetota</taxon>
        <taxon>Actinomycetes</taxon>
        <taxon>Streptosporangiales</taxon>
        <taxon>Streptosporangiaceae</taxon>
        <taxon>Sphaerisporangium</taxon>
    </lineage>
</organism>
<dbReference type="InterPro" id="IPR036724">
    <property type="entry name" value="Cobalamin-bd_sf"/>
</dbReference>
<evidence type="ECO:0000259" key="1">
    <source>
        <dbReference type="PROSITE" id="PS51332"/>
    </source>
</evidence>
<name>A0ABV9EG11_9ACTN</name>
<gene>
    <name evidence="2" type="ORF">ACFO8L_13410</name>
</gene>
<dbReference type="PROSITE" id="PS51332">
    <property type="entry name" value="B12_BINDING"/>
    <property type="match status" value="1"/>
</dbReference>
<dbReference type="CDD" id="cd02065">
    <property type="entry name" value="B12-binding_like"/>
    <property type="match status" value="1"/>
</dbReference>
<dbReference type="EMBL" id="JBHSFN010000007">
    <property type="protein sequence ID" value="MFC4587084.1"/>
    <property type="molecule type" value="Genomic_DNA"/>
</dbReference>